<organism evidence="2 3">
    <name type="scientific">Candidatus Harrisonbacteria bacterium CG10_big_fil_rev_8_21_14_0_10_49_15</name>
    <dbReference type="NCBI Taxonomy" id="1974587"/>
    <lineage>
        <taxon>Bacteria</taxon>
        <taxon>Candidatus Harrisoniibacteriota</taxon>
    </lineage>
</organism>
<evidence type="ECO:0000256" key="1">
    <source>
        <dbReference type="SAM" id="Phobius"/>
    </source>
</evidence>
<keyword evidence="1" id="KW-0812">Transmembrane</keyword>
<gene>
    <name evidence="2" type="ORF">COU11_02235</name>
</gene>
<evidence type="ECO:0000313" key="2">
    <source>
        <dbReference type="EMBL" id="PIR87026.1"/>
    </source>
</evidence>
<protein>
    <submittedName>
        <fullName evidence="2">Uncharacterized protein</fullName>
    </submittedName>
</protein>
<evidence type="ECO:0000313" key="3">
    <source>
        <dbReference type="Proteomes" id="UP000229526"/>
    </source>
</evidence>
<sequence length="82" mass="8807">MNKQKGSAGVVWVIIIVIVVALLIWWLAGTGPAEAPAVEENETLSEQIEDQEAAEIAAELEGLGEADLEAEFSDVETDLEQL</sequence>
<accession>A0A2H0UMX5</accession>
<dbReference type="Proteomes" id="UP000229526">
    <property type="component" value="Unassembled WGS sequence"/>
</dbReference>
<name>A0A2H0UMX5_9BACT</name>
<keyword evidence="1" id="KW-0472">Membrane</keyword>
<feature type="transmembrane region" description="Helical" evidence="1">
    <location>
        <begin position="7"/>
        <end position="28"/>
    </location>
</feature>
<keyword evidence="1" id="KW-1133">Transmembrane helix</keyword>
<comment type="caution">
    <text evidence="2">The sequence shown here is derived from an EMBL/GenBank/DDBJ whole genome shotgun (WGS) entry which is preliminary data.</text>
</comment>
<dbReference type="AlphaFoldDB" id="A0A2H0UMX5"/>
<proteinExistence type="predicted"/>
<dbReference type="EMBL" id="PFBD01000020">
    <property type="protein sequence ID" value="PIR87026.1"/>
    <property type="molecule type" value="Genomic_DNA"/>
</dbReference>
<reference evidence="3" key="1">
    <citation type="submission" date="2017-09" db="EMBL/GenBank/DDBJ databases">
        <title>Depth-based differentiation of microbial function through sediment-hosted aquifers and enrichment of novel symbionts in the deep terrestrial subsurface.</title>
        <authorList>
            <person name="Probst A.J."/>
            <person name="Ladd B."/>
            <person name="Jarett J.K."/>
            <person name="Geller-Mcgrath D.E."/>
            <person name="Sieber C.M.K."/>
            <person name="Emerson J.B."/>
            <person name="Anantharaman K."/>
            <person name="Thomas B.C."/>
            <person name="Malmstrom R."/>
            <person name="Stieglmeier M."/>
            <person name="Klingl A."/>
            <person name="Woyke T."/>
            <person name="Ryan C.M."/>
            <person name="Banfield J.F."/>
        </authorList>
    </citation>
    <scope>NUCLEOTIDE SEQUENCE [LARGE SCALE GENOMIC DNA]</scope>
</reference>